<dbReference type="EMBL" id="CP025958">
    <property type="protein sequence ID" value="AWM39960.1"/>
    <property type="molecule type" value="Genomic_DNA"/>
</dbReference>
<dbReference type="Proteomes" id="UP000245802">
    <property type="component" value="Chromosome"/>
</dbReference>
<accession>A0A2Z3HF59</accession>
<keyword evidence="2" id="KW-1185">Reference proteome</keyword>
<protein>
    <submittedName>
        <fullName evidence="1">DUF1464 domain-containing protein</fullName>
    </submittedName>
</protein>
<evidence type="ECO:0000313" key="2">
    <source>
        <dbReference type="Proteomes" id="UP000245802"/>
    </source>
</evidence>
<proteinExistence type="predicted"/>
<organism evidence="1 2">
    <name type="scientific">Gemmata obscuriglobus</name>
    <dbReference type="NCBI Taxonomy" id="114"/>
    <lineage>
        <taxon>Bacteria</taxon>
        <taxon>Pseudomonadati</taxon>
        <taxon>Planctomycetota</taxon>
        <taxon>Planctomycetia</taxon>
        <taxon>Gemmatales</taxon>
        <taxon>Gemmataceae</taxon>
        <taxon>Gemmata</taxon>
    </lineage>
</organism>
<dbReference type="OrthoDB" id="270450at2"/>
<dbReference type="RefSeq" id="WP_010034617.1">
    <property type="nucleotide sequence ID" value="NZ_CP025958.1"/>
</dbReference>
<dbReference type="InterPro" id="IPR009927">
    <property type="entry name" value="DUF1464"/>
</dbReference>
<evidence type="ECO:0000313" key="1">
    <source>
        <dbReference type="EMBL" id="AWM39960.1"/>
    </source>
</evidence>
<dbReference type="Pfam" id="PF07318">
    <property type="entry name" value="DUF1464"/>
    <property type="match status" value="1"/>
</dbReference>
<sequence length="340" mass="35842">MPRVAGCDPGTSSLDLLALEDGRVIAQARIEPAELRADPAAPVRWLTDHGPFDLVAGPSGYGLPLVRAEACTDRQLALMSLVRPDEPGAKGVSGFSATVRALRASGLPIVFLPGVVHLPSVPAHRKLNKIDLGTADKLCVAALALAQHNSDEPALVVEFGSAFTAFLVLKGRQIVDGLGGTSGPLGARSGGAWDGETAYLLSPLGKNDLFHGGVNDAPDRDTGRAAFRESFCKAVYGLLNVHGCQDVYYSGSLLRSDPDLVQQALGELPNGFFRLHYAGDLPGAWVKHAAQGAALLADGLCGGTFAPLVEWLRLRAASGTVFDWLTHPRAADVRRQFLAE</sequence>
<dbReference type="AlphaFoldDB" id="A0A2Z3HF59"/>
<reference evidence="1 2" key="1">
    <citation type="submission" date="2018-01" db="EMBL/GenBank/DDBJ databases">
        <title>G. obscuriglobus.</title>
        <authorList>
            <person name="Franke J."/>
            <person name="Blomberg W."/>
            <person name="Selmecki A."/>
        </authorList>
    </citation>
    <scope>NUCLEOTIDE SEQUENCE [LARGE SCALE GENOMIC DNA]</scope>
    <source>
        <strain evidence="1 2">DSM 5831</strain>
    </source>
</reference>
<dbReference type="KEGG" id="gog:C1280_25105"/>
<gene>
    <name evidence="1" type="ORF">C1280_25105</name>
</gene>
<name>A0A2Z3HF59_9BACT</name>